<dbReference type="PROSITE" id="PS50021">
    <property type="entry name" value="CH"/>
    <property type="match status" value="2"/>
</dbReference>
<dbReference type="SUPFAM" id="SSF51045">
    <property type="entry name" value="WW domain"/>
    <property type="match status" value="1"/>
</dbReference>
<evidence type="ECO:0000313" key="19">
    <source>
        <dbReference type="Proteomes" id="UP000515135"/>
    </source>
</evidence>
<dbReference type="Pfam" id="PF25034">
    <property type="entry name" value="Spectrin_SYNE1"/>
    <property type="match status" value="1"/>
</dbReference>
<dbReference type="FunFam" id="1.20.58.60:FF:000075">
    <property type="entry name" value="utrophin isoform X1"/>
    <property type="match status" value="1"/>
</dbReference>
<feature type="coiled-coil region" evidence="14">
    <location>
        <begin position="2237"/>
        <end position="2271"/>
    </location>
</feature>
<evidence type="ECO:0000256" key="2">
    <source>
        <dbReference type="ARBA" id="ARBA00004278"/>
    </source>
</evidence>
<dbReference type="InterPro" id="IPR057057">
    <property type="entry name" value="Spectrin_SYNE1"/>
</dbReference>
<dbReference type="CDD" id="cd21187">
    <property type="entry name" value="CH_DMD-like_rpt2"/>
    <property type="match status" value="1"/>
</dbReference>
<dbReference type="GO" id="GO:0016010">
    <property type="term" value="C:dystrophin-associated glycoprotein complex"/>
    <property type="evidence" value="ECO:0007669"/>
    <property type="project" value="UniProtKB-ARBA"/>
</dbReference>
<keyword evidence="6" id="KW-0677">Repeat</keyword>
<dbReference type="InterPro" id="IPR036872">
    <property type="entry name" value="CH_dom_sf"/>
</dbReference>
<dbReference type="GO" id="GO:0005856">
    <property type="term" value="C:cytoskeleton"/>
    <property type="evidence" value="ECO:0007669"/>
    <property type="project" value="UniProtKB-SubCell"/>
</dbReference>
<comment type="subcellular location">
    <subcellularLocation>
        <location evidence="2">Cell membrane</location>
        <location evidence="2">Sarcolemma</location>
        <topology evidence="2">Peripheral membrane protein</topology>
        <orientation evidence="2">Cytoplasmic side</orientation>
    </subcellularLocation>
    <subcellularLocation>
        <location evidence="1">Cytoplasm</location>
        <location evidence="1">Cytoskeleton</location>
    </subcellularLocation>
</comment>
<dbReference type="Pfam" id="PF00435">
    <property type="entry name" value="Spectrin"/>
    <property type="match status" value="17"/>
</dbReference>
<dbReference type="Pfam" id="PF09068">
    <property type="entry name" value="EF-hand_2"/>
    <property type="match status" value="1"/>
</dbReference>
<feature type="compositionally biased region" description="Low complexity" evidence="15">
    <location>
        <begin position="3583"/>
        <end position="3593"/>
    </location>
</feature>
<evidence type="ECO:0000259" key="16">
    <source>
        <dbReference type="PROSITE" id="PS50020"/>
    </source>
</evidence>
<dbReference type="InterPro" id="IPR015154">
    <property type="entry name" value="EF-hand_dom_typ2"/>
</dbReference>
<dbReference type="InterPro" id="IPR000433">
    <property type="entry name" value="Znf_ZZ"/>
</dbReference>
<evidence type="ECO:0000256" key="11">
    <source>
        <dbReference type="ARBA" id="ARBA00023203"/>
    </source>
</evidence>
<dbReference type="SUPFAM" id="SSF57850">
    <property type="entry name" value="RING/U-box"/>
    <property type="match status" value="1"/>
</dbReference>
<dbReference type="PROSITE" id="PS00020">
    <property type="entry name" value="ACTININ_2"/>
    <property type="match status" value="1"/>
</dbReference>
<feature type="coiled-coil region" evidence="14">
    <location>
        <begin position="1105"/>
        <end position="1165"/>
    </location>
</feature>
<dbReference type="InterPro" id="IPR018159">
    <property type="entry name" value="Spectrin/alpha-actinin"/>
</dbReference>
<feature type="compositionally biased region" description="Polar residues" evidence="15">
    <location>
        <begin position="3009"/>
        <end position="3027"/>
    </location>
</feature>
<dbReference type="Gene3D" id="1.10.238.10">
    <property type="entry name" value="EF-hand"/>
    <property type="match status" value="2"/>
</dbReference>
<evidence type="ECO:0000313" key="22">
    <source>
        <dbReference type="RefSeq" id="XP_019639254.1"/>
    </source>
</evidence>
<evidence type="ECO:0000256" key="3">
    <source>
        <dbReference type="ARBA" id="ARBA00022475"/>
    </source>
</evidence>
<protein>
    <submittedName>
        <fullName evidence="20 21">Dystrophin-like isoform X1</fullName>
    </submittedName>
</protein>
<organism evidence="19 21">
    <name type="scientific">Branchiostoma belcheri</name>
    <name type="common">Amphioxus</name>
    <dbReference type="NCBI Taxonomy" id="7741"/>
    <lineage>
        <taxon>Eukaryota</taxon>
        <taxon>Metazoa</taxon>
        <taxon>Chordata</taxon>
        <taxon>Cephalochordata</taxon>
        <taxon>Leptocardii</taxon>
        <taxon>Amphioxiformes</taxon>
        <taxon>Branchiostomatidae</taxon>
        <taxon>Branchiostoma</taxon>
    </lineage>
</organism>
<dbReference type="Gene3D" id="2.20.70.10">
    <property type="match status" value="1"/>
</dbReference>
<dbReference type="InterPro" id="IPR002017">
    <property type="entry name" value="Spectrin_repeat"/>
</dbReference>
<feature type="domain" description="ZZ-type" evidence="18">
    <location>
        <begin position="3455"/>
        <end position="3511"/>
    </location>
</feature>
<dbReference type="PROSITE" id="PS50020">
    <property type="entry name" value="WW_DOMAIN_2"/>
    <property type="match status" value="1"/>
</dbReference>
<dbReference type="GO" id="GO:0003779">
    <property type="term" value="F:actin binding"/>
    <property type="evidence" value="ECO:0007669"/>
    <property type="project" value="UniProtKB-KW"/>
</dbReference>
<evidence type="ECO:0000256" key="15">
    <source>
        <dbReference type="SAM" id="MobiDB-lite"/>
    </source>
</evidence>
<dbReference type="PANTHER" id="PTHR12268">
    <property type="entry name" value="E3 UBIQUITIN-PROTEIN LIGASE KCMF1"/>
    <property type="match status" value="1"/>
</dbReference>
<dbReference type="SMART" id="SM00150">
    <property type="entry name" value="SPEC"/>
    <property type="match status" value="24"/>
</dbReference>
<dbReference type="GO" id="GO:0005737">
    <property type="term" value="C:cytoplasm"/>
    <property type="evidence" value="ECO:0007669"/>
    <property type="project" value="UniProtKB-ARBA"/>
</dbReference>
<keyword evidence="9" id="KW-0106">Calcium</keyword>
<dbReference type="SUPFAM" id="SSF47473">
    <property type="entry name" value="EF-hand"/>
    <property type="match status" value="2"/>
</dbReference>
<keyword evidence="7 13" id="KW-0863">Zinc-finger</keyword>
<evidence type="ECO:0000256" key="9">
    <source>
        <dbReference type="ARBA" id="ARBA00022837"/>
    </source>
</evidence>
<evidence type="ECO:0000313" key="21">
    <source>
        <dbReference type="RefSeq" id="XP_019639253.1"/>
    </source>
</evidence>
<dbReference type="SUPFAM" id="SSF46966">
    <property type="entry name" value="Spectrin repeat"/>
    <property type="match status" value="19"/>
</dbReference>
<feature type="coiled-coil region" evidence="14">
    <location>
        <begin position="1557"/>
        <end position="1616"/>
    </location>
</feature>
<dbReference type="SMART" id="SM00456">
    <property type="entry name" value="WW"/>
    <property type="match status" value="1"/>
</dbReference>
<dbReference type="GO" id="GO:0008270">
    <property type="term" value="F:zinc ion binding"/>
    <property type="evidence" value="ECO:0007669"/>
    <property type="project" value="UniProtKB-KW"/>
</dbReference>
<dbReference type="GeneID" id="109481190"/>
<evidence type="ECO:0000259" key="17">
    <source>
        <dbReference type="PROSITE" id="PS50021"/>
    </source>
</evidence>
<feature type="compositionally biased region" description="Polar residues" evidence="15">
    <location>
        <begin position="3842"/>
        <end position="3859"/>
    </location>
</feature>
<feature type="domain" description="WW" evidence="16">
    <location>
        <begin position="3201"/>
        <end position="3234"/>
    </location>
</feature>
<dbReference type="InterPro" id="IPR043145">
    <property type="entry name" value="Znf_ZZ_sf"/>
</dbReference>
<dbReference type="InterPro" id="IPR036020">
    <property type="entry name" value="WW_dom_sf"/>
</dbReference>
<evidence type="ECO:0000313" key="20">
    <source>
        <dbReference type="RefSeq" id="XP_019639252.1"/>
    </source>
</evidence>
<feature type="domain" description="Calponin-homology (CH)" evidence="17">
    <location>
        <begin position="154"/>
        <end position="259"/>
    </location>
</feature>
<dbReference type="FunFam" id="3.30.60.90:FF:000001">
    <property type="entry name" value="Dystrophin isoform 2"/>
    <property type="match status" value="1"/>
</dbReference>
<dbReference type="RefSeq" id="XP_019639252.1">
    <property type="nucleotide sequence ID" value="XM_019783693.1"/>
</dbReference>
<feature type="region of interest" description="Disordered" evidence="15">
    <location>
        <begin position="3746"/>
        <end position="3834"/>
    </location>
</feature>
<dbReference type="CDD" id="cd02334">
    <property type="entry name" value="ZZ_dystrophin"/>
    <property type="match status" value="1"/>
</dbReference>
<evidence type="ECO:0000256" key="4">
    <source>
        <dbReference type="ARBA" id="ARBA00022490"/>
    </source>
</evidence>
<feature type="coiled-coil region" evidence="14">
    <location>
        <begin position="3040"/>
        <end position="3095"/>
    </location>
</feature>
<keyword evidence="4" id="KW-0963">Cytoplasm</keyword>
<feature type="domain" description="Calponin-homology (CH)" evidence="17">
    <location>
        <begin position="35"/>
        <end position="139"/>
    </location>
</feature>
<keyword evidence="3" id="KW-1003">Cell membrane</keyword>
<keyword evidence="11" id="KW-0009">Actin-binding</keyword>
<feature type="coiled-coil region" evidence="14">
    <location>
        <begin position="2338"/>
        <end position="2365"/>
    </location>
</feature>
<dbReference type="KEGG" id="bbel:109481190"/>
<feature type="region of interest" description="Disordered" evidence="15">
    <location>
        <begin position="3002"/>
        <end position="3036"/>
    </location>
</feature>
<reference evidence="20 21" key="1">
    <citation type="submission" date="2025-04" db="UniProtKB">
        <authorList>
            <consortium name="RefSeq"/>
        </authorList>
    </citation>
    <scope>IDENTIFICATION</scope>
    <source>
        <tissue evidence="20 21">Gonad</tissue>
    </source>
</reference>
<dbReference type="InterPro" id="IPR001715">
    <property type="entry name" value="CH_dom"/>
</dbReference>
<dbReference type="Pfam" id="PF00307">
    <property type="entry name" value="CH"/>
    <property type="match status" value="2"/>
</dbReference>
<dbReference type="InterPro" id="IPR015153">
    <property type="entry name" value="EF-hand_dom_typ1"/>
</dbReference>
<dbReference type="SMART" id="SM00033">
    <property type="entry name" value="CH"/>
    <property type="match status" value="2"/>
</dbReference>
<dbReference type="CDD" id="cd00176">
    <property type="entry name" value="SPEC"/>
    <property type="match status" value="12"/>
</dbReference>
<dbReference type="Gene3D" id="1.20.58.60">
    <property type="match status" value="18"/>
</dbReference>
<dbReference type="Pfam" id="PF00569">
    <property type="entry name" value="ZZ"/>
    <property type="match status" value="1"/>
</dbReference>
<feature type="compositionally biased region" description="Polar residues" evidence="15">
    <location>
        <begin position="3766"/>
        <end position="3779"/>
    </location>
</feature>
<evidence type="ECO:0000256" key="10">
    <source>
        <dbReference type="ARBA" id="ARBA00023136"/>
    </source>
</evidence>
<evidence type="ECO:0000256" key="13">
    <source>
        <dbReference type="PROSITE-ProRule" id="PRU00228"/>
    </source>
</evidence>
<feature type="compositionally biased region" description="Basic and acidic residues" evidence="15">
    <location>
        <begin position="3566"/>
        <end position="3582"/>
    </location>
</feature>
<keyword evidence="5" id="KW-0479">Metal-binding</keyword>
<accession>A0A6P4ZR02</accession>
<dbReference type="SUPFAM" id="SSF47576">
    <property type="entry name" value="Calponin-homology domain, CH-domain"/>
    <property type="match status" value="1"/>
</dbReference>
<dbReference type="Proteomes" id="UP000515135">
    <property type="component" value="Unplaced"/>
</dbReference>
<evidence type="ECO:0000256" key="1">
    <source>
        <dbReference type="ARBA" id="ARBA00004245"/>
    </source>
</evidence>
<feature type="coiled-coil region" evidence="14">
    <location>
        <begin position="2004"/>
        <end position="2031"/>
    </location>
</feature>
<name>A0A6P4ZR02_BRABE</name>
<dbReference type="FunFam" id="1.10.418.10:FF:000044">
    <property type="entry name" value="utrophin isoform X2"/>
    <property type="match status" value="1"/>
</dbReference>
<keyword evidence="10" id="KW-0472">Membrane</keyword>
<dbReference type="GO" id="GO:0042383">
    <property type="term" value="C:sarcolemma"/>
    <property type="evidence" value="ECO:0007669"/>
    <property type="project" value="UniProtKB-SubCell"/>
</dbReference>
<dbReference type="Gene3D" id="3.30.60.90">
    <property type="match status" value="1"/>
</dbReference>
<feature type="region of interest" description="Disordered" evidence="15">
    <location>
        <begin position="3840"/>
        <end position="3859"/>
    </location>
</feature>
<keyword evidence="8" id="KW-0862">Zinc</keyword>
<dbReference type="FunFam" id="2.20.70.10:FF:000004">
    <property type="entry name" value="dystrophin isoform X1"/>
    <property type="match status" value="1"/>
</dbReference>
<dbReference type="InterPro" id="IPR001202">
    <property type="entry name" value="WW_dom"/>
</dbReference>
<dbReference type="RefSeq" id="XP_019639253.1">
    <property type="nucleotide sequence ID" value="XM_019783694.1"/>
</dbReference>
<dbReference type="Pfam" id="PF09069">
    <property type="entry name" value="EF-hand_3"/>
    <property type="match status" value="1"/>
</dbReference>
<dbReference type="InterPro" id="IPR011992">
    <property type="entry name" value="EF-hand-dom_pair"/>
</dbReference>
<dbReference type="PROSITE" id="PS01159">
    <property type="entry name" value="WW_DOMAIN_1"/>
    <property type="match status" value="1"/>
</dbReference>
<dbReference type="PROSITE" id="PS50135">
    <property type="entry name" value="ZF_ZZ_2"/>
    <property type="match status" value="1"/>
</dbReference>
<dbReference type="FunFam" id="1.10.418.10:FF:000032">
    <property type="entry name" value="utrophin isoform X1"/>
    <property type="match status" value="1"/>
</dbReference>
<dbReference type="PANTHER" id="PTHR12268:SF14">
    <property type="entry name" value="DYSTROPHIN-1"/>
    <property type="match status" value="1"/>
</dbReference>
<evidence type="ECO:0000259" key="18">
    <source>
        <dbReference type="PROSITE" id="PS50135"/>
    </source>
</evidence>
<dbReference type="CDD" id="cd16242">
    <property type="entry name" value="EFh_DMD_like"/>
    <property type="match status" value="1"/>
</dbReference>
<gene>
    <name evidence="20 21 22" type="primary">LOC109481190</name>
</gene>
<dbReference type="RefSeq" id="XP_019639254.1">
    <property type="nucleotide sequence ID" value="XM_019783695.1"/>
</dbReference>
<evidence type="ECO:0000256" key="12">
    <source>
        <dbReference type="ARBA" id="ARBA00023212"/>
    </source>
</evidence>
<evidence type="ECO:0000256" key="7">
    <source>
        <dbReference type="ARBA" id="ARBA00022771"/>
    </source>
</evidence>
<dbReference type="CDD" id="cd00201">
    <property type="entry name" value="WW"/>
    <property type="match status" value="1"/>
</dbReference>
<proteinExistence type="predicted"/>
<feature type="region of interest" description="Disordered" evidence="15">
    <location>
        <begin position="726"/>
        <end position="746"/>
    </location>
</feature>
<dbReference type="PROSITE" id="PS01357">
    <property type="entry name" value="ZF_ZZ_1"/>
    <property type="match status" value="1"/>
</dbReference>
<evidence type="ECO:0000256" key="5">
    <source>
        <dbReference type="ARBA" id="ARBA00022723"/>
    </source>
</evidence>
<dbReference type="SMART" id="SM00291">
    <property type="entry name" value="ZnF_ZZ"/>
    <property type="match status" value="1"/>
</dbReference>
<evidence type="ECO:0000256" key="6">
    <source>
        <dbReference type="ARBA" id="ARBA00022737"/>
    </source>
</evidence>
<feature type="coiled-coil region" evidence="14">
    <location>
        <begin position="1897"/>
        <end position="1924"/>
    </location>
</feature>
<feature type="region of interest" description="Disordered" evidence="15">
    <location>
        <begin position="3566"/>
        <end position="3595"/>
    </location>
</feature>
<dbReference type="InterPro" id="IPR050774">
    <property type="entry name" value="KCMF1/Dystrophin"/>
</dbReference>
<dbReference type="PIRSF" id="PIRSF002341">
    <property type="entry name" value="Dystrophin/utrophin"/>
    <property type="match status" value="1"/>
</dbReference>
<keyword evidence="19" id="KW-1185">Reference proteome</keyword>
<dbReference type="CDD" id="cd21186">
    <property type="entry name" value="CH_DMD-like_rpt1"/>
    <property type="match status" value="1"/>
</dbReference>
<dbReference type="InterPro" id="IPR035436">
    <property type="entry name" value="Dystrophin/utrophin"/>
</dbReference>
<feature type="region of interest" description="Disordered" evidence="15">
    <location>
        <begin position="3683"/>
        <end position="3702"/>
    </location>
</feature>
<feature type="compositionally biased region" description="Low complexity" evidence="15">
    <location>
        <begin position="3746"/>
        <end position="3765"/>
    </location>
</feature>
<evidence type="ECO:0000256" key="14">
    <source>
        <dbReference type="SAM" id="Coils"/>
    </source>
</evidence>
<keyword evidence="14" id="KW-0175">Coiled coil</keyword>
<evidence type="ECO:0000256" key="8">
    <source>
        <dbReference type="ARBA" id="ARBA00022833"/>
    </source>
</evidence>
<dbReference type="Gene3D" id="1.10.418.10">
    <property type="entry name" value="Calponin-like domain"/>
    <property type="match status" value="2"/>
</dbReference>
<dbReference type="OrthoDB" id="18853at2759"/>
<feature type="coiled-coil region" evidence="14">
    <location>
        <begin position="2899"/>
        <end position="2944"/>
    </location>
</feature>
<keyword evidence="12" id="KW-0206">Cytoskeleton</keyword>
<sequence length="3898" mass="447820">MAEYSYHINDEEYGDLDDHDEFGKIIKERSDEREDVQKKTFAKWINSQLSKVEGQQVRELFEDLKDGTKLLSLLEILCGTKLAREKGRMRVHYLNNVNRALQVLDKHNVKLVNISSNDIVDGNPKLTLGLVWSIILHWQVKDVMKDVMADLQQSNLEKTLLAWCRQTTQGYRSVDIVNFTSSWRDGYAFNALIHKYRPDLFDYNILSKMGTEKRLDHAFKVAHEHLNIDRLLDPEDVNVEIPDKKSIIMYVTLFFQVLPHQKITQEAMQEALEVSAPGYAAKQRALKTVSNKQETEVLVDGTVTKTSTVTIQRNESQVVVKQEVVTTKVKQQEVKQEVHVKPEVHQVKQEVQQVKQTAGAPRASPARQRSGVDLGAYQNALEEVLAWLLAAEEKLQHQGDISDLVDDVKDQFHEHESFMMELTSHQSRVGSVLQAGNQLIMEGKITEDEENEIREQMSLLNSRWEVLRVQSMDRQSKLHEVLMNLQQKQLDQLDAWLSGTEQRIKVMDTQGIGPDLDQVRRQVEEHKTLQEGLETQQLQVNSLTHMVVVVDENSPENATQALEAQLQNLGERWAWVCKWTEDRWMVLQEVLVRWQVFNLEQMDFDDWLTDKEGALQTMQHANLNDPNVIVAQVKKLKILEHEMEAKQPTFQVLSQKAAEVVQHLDRSSSAVEGIQGKIEEFTQRWDAIVQKMENYSKLLSIPQMSASAAVPKKTTTITETVTKMTQKLTQKAPPPPPPKKPVSQQRRRFESEITTLLAWIDDTETLLLSPAYTNPATSNSLQAQTDKFNQLDENIMSYQGRVQTIQETGVTLIEEEDDKIQLETRLNTFMERWNEICVLINDRKRKLQMARLCKQFYTELEVLREVTGKKMAWLQEQDKPSDDAVKIKQQMDELQVEVTDMAAHSERVEQLNSLGSQLADSSDPPKNLQQDLTQFQLQWEELVAKMAAREKDLTKALEQAPPKQFLEAMKALTQWIDNVESLLTTEKFYIADIPTMKDQQQKFKEVQQALKDQQKSLDFVNTTGKQVVESSPPDRARSLQKELNGLNERWSNVCAMTEDRLEHLDKGVELLTQYQKEGDGLRKWMDEVDVYIHSEEAAVGDTETLQAQLEQSKSLQKDIASLQHNMNNVNEAGKRLVPEAHPDFSKQLKQELKDLNERWDAIVKKQKSQKHSLEGAMKKTSSLQLQLEAFSEWLTDKEKEGLKEDGPLEDPDDIQPRIKKYKKLKADLDKKEPDLKALNTVGNEMVTKAGSPGGLGNDLQVVNERWTVLCNTVNKRYEVSQEVWTLWQQFQVLLEQEQTWLSTLETKIQQTEAVGGDAEEISEALDALENHVRNHPSDNRDKIQEVSQKLVEYKVLVDPVQTEVTTFTARWDTLQQQAKMRQTALEQRIASAQDLEKDVLELERWFTRTDKLLQSRINSGVCASDVPEEFEQLQDEFDARDEDLEEIGRKCQALMAEGSTEATTRIRQQSEILQKRMVEIKAKFRKYQKPADFDPKMSRVRDILNNVEKELGVLELKHHEPEMVQGQLDICMGLYKILSDVKPEVEFVIKTGRQVVEKKQVDNTEDLNERLNELKLQYNDLGAQVGMLREQLERMVTEGKQDLEKAMKLSKKLKKEMVSLTEWLGTTEAELNKKEADGAIPANVEEELKWCKTLQQEMTRKQSVVLIINETGKEMVELAEPGTLAPLEEKLSALNQHWSDVCARAAERRLRLQEFMSEMEKFREGLNEVHTWMEKVEMFFKISDRLSPEEQAKEVDTYKKLQLEANRLRGTVDQVRDQAMELMQHGPAVQGMVEPELINLNSRWESVCEKIREKQQVQPLQQVQVQQAVAVASAAPPPVPARTMKTETTTVTTVTTVTTTTRIIELETDFHKASSVIAQFDDTLLTDSGDLREEDFTENVEDRVKATEDEISRIQAEIDEIFEKGDKAIKETDDSTKKEQIRLKLNDLKGRWSSVKGDAELKKKTLRTVVPQWYQFRSQTDDLNMWLTEIEIRIRESKDDPNKLQAIQEELQRKQEDLDTLNRKAEELKQQGAKPVVEPQLIHINRRWKDIENQFQQYHRPVQFSTVTTETITMENVSMVSVTSMRTAGEGRPSASDFLAEINKILFHIADIELQLASPELNAGDYEDFSKQEDKLKAIKEQLDTLEPQVRSAHERKGAAISQVAPSERKNIENAMSNLKVEWDKVNKAYVDRYSRFKKSLAHWQQFHCDMRDLTSWLNEAERTVQDTKAPGGDLDLEKARAQQKKLQDGIENHRKQVEGLNANGQEIIEQCTSIDATLLREKLDGLNRRWRVLCAEVNDRKERFEEASMQTEEFQEEIDELLFWLEDTEGILNKQVCPADEDQLEEALEKVKDKENDLGSRQDNVNTINQTGNRIMTTPGASKALVSNVKKKVDNLNTRWLTVTPEIPQKRRGLQDQLHFCRTFLEELEELLVWMAHTMQLLEQQKGPISSATSFDEGDQVIIDPKTMKDALTARQSNVDNVNLTYNSLVTESKDLEVEVPDYVRDKIRKLNADWAKIRYMAANLRPTSDSDVESLVMEQRRSMEEMETARIEVGAMQARADMPSMYPDFDKSVAELRDWLMLLDHMLKSQIVTVGDVEEIEEMIIKQKTVLNDLDVKKPQLDTVVAAGRRLIQTADTDSDKQLLKEKVDRIQEQWDEASTRVGSRKRELDNMLTDCHHWDELREDVNRWLEQAEQQVEHDSEVGQTVDVLDKQIAQHKEFMDNLRQWQPSIEAVNELAQKLISDYSNDDTSKIKQMIDRVNSRWQQLNNRCHERQQNLKNALEKLQKFSLQLEEFLAWLSEAEAAMEVLDEETSRDGVLDDQEHLKVWRDQYRNSTSSTSSVNSILSAKYWGAWSCTVALIRYLDLQAEIDAHQDVWSSLNDTGRHILQSIEHCEDAQMLQRRLENMNDRWTALRSKSLDIRQRLEANIEQWNQLLITLQDLIEWCSIKEDELTRMQPIGGDLNTVQQQQADHKLFRQSVEDKRPLIETSLETGKEYLVEQGEDSRSTLNTSGESDLTATSLSDELSTEEDKVGLTPEEQAKEIARNLKRQVKTLTDKWAQLQGRSDIWQKRIDDVLNKLRQLHDAMNDLSGKLHEGETLKASWLPVGDLIIDNLQDQIDDVKAFQAQIAPIQNNVDYTNNLANSFQPLDVQLSSSNLNRLEDLNTRWRLLQVSAQDRLKQLEEALRDFGPNSQHFLSTSVEGTWERAVAANKVPYYINHTTETTSWDHPKMTELFQSLADLNDVRFSAYRTAMKLRRLQKALCLDLLSMNNAIDAFDQHGLRGQNDRLMDVIEIINCLTTIYDNLEQDHGNLVNVPLCVDMCLNWLLNVYDTGRSGKIRVLSFKVGIISLCRAHLEDKYRFNFRLIAEATGFADQRKLGLLLHDLIQVPRQLGEIASFGGSNIEPSVRSCFERAGGKPEIEAAHFLDWMKQEPQSMVWLPVLHRLAAAETAKHQAKCNICKEYPIVGFRYRCLRCFNFDMCQSCFLSGRKAKGHKLSHPMQEYCTATTSGEDVRDFAKVVRNKFRSKKSLKKHPRLGYLPVQTVLEGDNLETPLVLWRYEQVTPDREEPPRDLHIEERQPSSSPQQAVSQDMHSRLELYASRLAEVEQSMNSMSSSSDMEDEHTLIQQYCQSLGGDSGVPKSPAQIVVAIDQEQRAELEAMIKDLEEENRNLQMEYERLKIQKQQQPSPQAEPKSEVNRDNELIAEAKLLRQHKGRLEARMQILEDHNRQLEAQLQRLRQLLEQPQSDRSPTSHTSSSSHTPNEVTPSSSQGSLPGNTPPSRAPRFPTTTNGLPNGDGAVNGAADIRVQGATRTPPPLRDGQRRQQTPEEQLEEVMREVNSSFPPDSNHTQGKNTVGNLFNMAGDLNKAVGKLVTVMTDEEGTEMGENGHVNSLS</sequence>
<dbReference type="InterPro" id="IPR001589">
    <property type="entry name" value="Actinin_actin-bd_CS"/>
</dbReference>